<evidence type="ECO:0000256" key="5">
    <source>
        <dbReference type="ARBA" id="ARBA00022519"/>
    </source>
</evidence>
<evidence type="ECO:0000256" key="10">
    <source>
        <dbReference type="SAM" id="Phobius"/>
    </source>
</evidence>
<keyword evidence="13" id="KW-1185">Reference proteome</keyword>
<dbReference type="InterPro" id="IPR022346">
    <property type="entry name" value="T2SS_GspH"/>
</dbReference>
<evidence type="ECO:0000256" key="3">
    <source>
        <dbReference type="ARBA" id="ARBA00022475"/>
    </source>
</evidence>
<dbReference type="PIRSF" id="PIRSF021292">
    <property type="entry name" value="Competence_ComGD"/>
    <property type="match status" value="1"/>
</dbReference>
<keyword evidence="6 10" id="KW-0812">Transmembrane</keyword>
<dbReference type="NCBIfam" id="NF040982">
    <property type="entry name" value="ComGD"/>
    <property type="match status" value="1"/>
</dbReference>
<dbReference type="AlphaFoldDB" id="A0A9X2IPW7"/>
<dbReference type="GO" id="GO:0005886">
    <property type="term" value="C:plasma membrane"/>
    <property type="evidence" value="ECO:0007669"/>
    <property type="project" value="UniProtKB-SubCell"/>
</dbReference>
<evidence type="ECO:0000256" key="9">
    <source>
        <dbReference type="ARBA" id="ARBA00023287"/>
    </source>
</evidence>
<evidence type="ECO:0000256" key="1">
    <source>
        <dbReference type="ARBA" id="ARBA00004241"/>
    </source>
</evidence>
<evidence type="ECO:0000313" key="13">
    <source>
        <dbReference type="Proteomes" id="UP001139179"/>
    </source>
</evidence>
<evidence type="ECO:0000256" key="2">
    <source>
        <dbReference type="ARBA" id="ARBA00004377"/>
    </source>
</evidence>
<dbReference type="InterPro" id="IPR012902">
    <property type="entry name" value="N_methyl_site"/>
</dbReference>
<evidence type="ECO:0000313" key="12">
    <source>
        <dbReference type="EMBL" id="MCM3715281.1"/>
    </source>
</evidence>
<dbReference type="NCBIfam" id="TIGR02532">
    <property type="entry name" value="IV_pilin_GFxxxE"/>
    <property type="match status" value="1"/>
</dbReference>
<sequence>MKQTPNGFTLIENLVVLSILATLILLPLVRIPHEMSPDYQSDFAAQQIKADLLLAQQVAMSSGRPTSVRFDNTRKEYLIRFSFYDVYLSKAYPLDEMRFEQGSLGTQSIGFLASGHPSRSGSFIIQAGNERYHFTIYLGKGMISYTKL</sequence>
<name>A0A9X2IPW7_9BACI</name>
<evidence type="ECO:0000256" key="4">
    <source>
        <dbReference type="ARBA" id="ARBA00022481"/>
    </source>
</evidence>
<keyword evidence="4" id="KW-0488">Methylation</keyword>
<reference evidence="12" key="1">
    <citation type="submission" date="2022-05" db="EMBL/GenBank/DDBJ databases">
        <title>Comparative Genomics of Spacecraft Associated Microbes.</title>
        <authorList>
            <person name="Tran M.T."/>
            <person name="Wright A."/>
            <person name="Seuylemezian A."/>
            <person name="Eisen J."/>
            <person name="Coil D."/>
        </authorList>
    </citation>
    <scope>NUCLEOTIDE SEQUENCE</scope>
    <source>
        <strain evidence="12">214.1.1</strain>
    </source>
</reference>
<evidence type="ECO:0000256" key="6">
    <source>
        <dbReference type="ARBA" id="ARBA00022692"/>
    </source>
</evidence>
<dbReference type="GO" id="GO:0009986">
    <property type="term" value="C:cell surface"/>
    <property type="evidence" value="ECO:0007669"/>
    <property type="project" value="UniProtKB-SubCell"/>
</dbReference>
<keyword evidence="8 10" id="KW-0472">Membrane</keyword>
<keyword evidence="3" id="KW-1003">Cell membrane</keyword>
<keyword evidence="7 10" id="KW-1133">Transmembrane helix</keyword>
<dbReference type="GO" id="GO:0015628">
    <property type="term" value="P:protein secretion by the type II secretion system"/>
    <property type="evidence" value="ECO:0007669"/>
    <property type="project" value="InterPro"/>
</dbReference>
<keyword evidence="5" id="KW-0997">Cell inner membrane</keyword>
<proteinExistence type="predicted"/>
<comment type="subcellular location">
    <subcellularLocation>
        <location evidence="2">Cell inner membrane</location>
        <topology evidence="2">Single-pass membrane protein</topology>
    </subcellularLocation>
    <subcellularLocation>
        <location evidence="1">Cell surface</location>
    </subcellularLocation>
</comment>
<evidence type="ECO:0000259" key="11">
    <source>
        <dbReference type="Pfam" id="PF12019"/>
    </source>
</evidence>
<gene>
    <name evidence="12" type="ORF">M3202_14425</name>
</gene>
<keyword evidence="9" id="KW-0178">Competence</keyword>
<dbReference type="EMBL" id="JAMBOL010000013">
    <property type="protein sequence ID" value="MCM3715281.1"/>
    <property type="molecule type" value="Genomic_DNA"/>
</dbReference>
<dbReference type="InterPro" id="IPR016785">
    <property type="entry name" value="ComGD"/>
</dbReference>
<dbReference type="GO" id="GO:0030420">
    <property type="term" value="P:establishment of competence for transformation"/>
    <property type="evidence" value="ECO:0007669"/>
    <property type="project" value="UniProtKB-KW"/>
</dbReference>
<organism evidence="12 13">
    <name type="scientific">Halalkalibacter oceani</name>
    <dbReference type="NCBI Taxonomy" id="1653776"/>
    <lineage>
        <taxon>Bacteria</taxon>
        <taxon>Bacillati</taxon>
        <taxon>Bacillota</taxon>
        <taxon>Bacilli</taxon>
        <taxon>Bacillales</taxon>
        <taxon>Bacillaceae</taxon>
        <taxon>Halalkalibacter</taxon>
    </lineage>
</organism>
<dbReference type="Pfam" id="PF12019">
    <property type="entry name" value="GspH"/>
    <property type="match status" value="1"/>
</dbReference>
<feature type="domain" description="General secretion pathway GspH" evidence="11">
    <location>
        <begin position="44"/>
        <end position="134"/>
    </location>
</feature>
<dbReference type="RefSeq" id="WP_251224030.1">
    <property type="nucleotide sequence ID" value="NZ_JAMBOL010000013.1"/>
</dbReference>
<dbReference type="Proteomes" id="UP001139179">
    <property type="component" value="Unassembled WGS sequence"/>
</dbReference>
<feature type="transmembrane region" description="Helical" evidence="10">
    <location>
        <begin position="6"/>
        <end position="29"/>
    </location>
</feature>
<dbReference type="GO" id="GO:0015627">
    <property type="term" value="C:type II protein secretion system complex"/>
    <property type="evidence" value="ECO:0007669"/>
    <property type="project" value="InterPro"/>
</dbReference>
<protein>
    <submittedName>
        <fullName evidence="12">Prepilin-type N-terminal cleavage/methylation domain-containing protein</fullName>
    </submittedName>
</protein>
<evidence type="ECO:0000256" key="8">
    <source>
        <dbReference type="ARBA" id="ARBA00023136"/>
    </source>
</evidence>
<dbReference type="Pfam" id="PF07963">
    <property type="entry name" value="N_methyl"/>
    <property type="match status" value="1"/>
</dbReference>
<comment type="caution">
    <text evidence="12">The sequence shown here is derived from an EMBL/GenBank/DDBJ whole genome shotgun (WGS) entry which is preliminary data.</text>
</comment>
<accession>A0A9X2IPW7</accession>
<evidence type="ECO:0000256" key="7">
    <source>
        <dbReference type="ARBA" id="ARBA00022989"/>
    </source>
</evidence>